<dbReference type="PANTHER" id="PTHR12172">
    <property type="entry name" value="CELL CYCLE CHECKPOINT PROTEIN RAD17"/>
    <property type="match status" value="1"/>
</dbReference>
<dbReference type="GO" id="GO:0000077">
    <property type="term" value="P:DNA damage checkpoint signaling"/>
    <property type="evidence" value="ECO:0007669"/>
    <property type="project" value="TreeGrafter"/>
</dbReference>
<evidence type="ECO:0000256" key="5">
    <source>
        <dbReference type="ARBA" id="ARBA00022840"/>
    </source>
</evidence>
<keyword evidence="5" id="KW-0067">ATP-binding</keyword>
<evidence type="ECO:0000256" key="8">
    <source>
        <dbReference type="SAM" id="MobiDB-lite"/>
    </source>
</evidence>
<keyword evidence="10" id="KW-1185">Reference proteome</keyword>
<dbReference type="Gene3D" id="1.10.8.60">
    <property type="match status" value="1"/>
</dbReference>
<dbReference type="OrthoDB" id="10265971at2759"/>
<dbReference type="GO" id="GO:0033314">
    <property type="term" value="P:mitotic DNA replication checkpoint signaling"/>
    <property type="evidence" value="ECO:0007669"/>
    <property type="project" value="TreeGrafter"/>
</dbReference>
<dbReference type="InterPro" id="IPR027417">
    <property type="entry name" value="P-loop_NTPase"/>
</dbReference>
<feature type="region of interest" description="Disordered" evidence="8">
    <location>
        <begin position="523"/>
        <end position="543"/>
    </location>
</feature>
<dbReference type="Proteomes" id="UP000267251">
    <property type="component" value="Unassembled WGS sequence"/>
</dbReference>
<evidence type="ECO:0000313" key="10">
    <source>
        <dbReference type="Proteomes" id="UP000267251"/>
    </source>
</evidence>
<evidence type="ECO:0000256" key="6">
    <source>
        <dbReference type="ARBA" id="ARBA00023242"/>
    </source>
</evidence>
<keyword evidence="4" id="KW-0227">DNA damage</keyword>
<feature type="compositionally biased region" description="Pro residues" evidence="8">
    <location>
        <begin position="61"/>
        <end position="73"/>
    </location>
</feature>
<evidence type="ECO:0000256" key="2">
    <source>
        <dbReference type="ARBA" id="ARBA00006168"/>
    </source>
</evidence>
<keyword evidence="6" id="KW-0539">Nucleus</keyword>
<dbReference type="GO" id="GO:0003682">
    <property type="term" value="F:chromatin binding"/>
    <property type="evidence" value="ECO:0007669"/>
    <property type="project" value="TreeGrafter"/>
</dbReference>
<evidence type="ECO:0000256" key="4">
    <source>
        <dbReference type="ARBA" id="ARBA00022763"/>
    </source>
</evidence>
<reference evidence="10" key="1">
    <citation type="journal article" date="2018" name="Nat. Microbiol.">
        <title>Leveraging single-cell genomics to expand the fungal tree of life.</title>
        <authorList>
            <person name="Ahrendt S.R."/>
            <person name="Quandt C.A."/>
            <person name="Ciobanu D."/>
            <person name="Clum A."/>
            <person name="Salamov A."/>
            <person name="Andreopoulos B."/>
            <person name="Cheng J.F."/>
            <person name="Woyke T."/>
            <person name="Pelin A."/>
            <person name="Henrissat B."/>
            <person name="Reynolds N.K."/>
            <person name="Benny G.L."/>
            <person name="Smith M.E."/>
            <person name="James T.Y."/>
            <person name="Grigoriev I.V."/>
        </authorList>
    </citation>
    <scope>NUCLEOTIDE SEQUENCE [LARGE SCALE GENOMIC DNA]</scope>
</reference>
<dbReference type="Pfam" id="PF21960">
    <property type="entry name" value="RCF1-5-like_lid"/>
    <property type="match status" value="1"/>
</dbReference>
<dbReference type="Pfam" id="PF03215">
    <property type="entry name" value="Rad17"/>
    <property type="match status" value="1"/>
</dbReference>
<dbReference type="GO" id="GO:0006281">
    <property type="term" value="P:DNA repair"/>
    <property type="evidence" value="ECO:0007669"/>
    <property type="project" value="InterPro"/>
</dbReference>
<dbReference type="GO" id="GO:0003689">
    <property type="term" value="F:DNA clamp loader activity"/>
    <property type="evidence" value="ECO:0007669"/>
    <property type="project" value="TreeGrafter"/>
</dbReference>
<dbReference type="SUPFAM" id="SSF52540">
    <property type="entry name" value="P-loop containing nucleoside triphosphate hydrolases"/>
    <property type="match status" value="1"/>
</dbReference>
<comment type="subcellular location">
    <subcellularLocation>
        <location evidence="1">Nucleus</location>
    </subcellularLocation>
</comment>
<feature type="region of interest" description="Disordered" evidence="8">
    <location>
        <begin position="89"/>
        <end position="112"/>
    </location>
</feature>
<evidence type="ECO:0000313" key="9">
    <source>
        <dbReference type="EMBL" id="RKP14651.1"/>
    </source>
</evidence>
<comment type="similarity">
    <text evidence="2">Belongs to the rad17/RAD24 family.</text>
</comment>
<dbReference type="GO" id="GO:0005524">
    <property type="term" value="F:ATP binding"/>
    <property type="evidence" value="ECO:0007669"/>
    <property type="project" value="UniProtKB-KW"/>
</dbReference>
<organism evidence="9 10">
    <name type="scientific">Piptocephalis cylindrospora</name>
    <dbReference type="NCBI Taxonomy" id="1907219"/>
    <lineage>
        <taxon>Eukaryota</taxon>
        <taxon>Fungi</taxon>
        <taxon>Fungi incertae sedis</taxon>
        <taxon>Zoopagomycota</taxon>
        <taxon>Zoopagomycotina</taxon>
        <taxon>Zoopagomycetes</taxon>
        <taxon>Zoopagales</taxon>
        <taxon>Piptocephalidaceae</taxon>
        <taxon>Piptocephalis</taxon>
    </lineage>
</organism>
<feature type="compositionally biased region" description="Acidic residues" evidence="8">
    <location>
        <begin position="42"/>
        <end position="51"/>
    </location>
</feature>
<dbReference type="PANTHER" id="PTHR12172:SF0">
    <property type="entry name" value="CELL CYCLE CHECKPOINT PROTEIN RAD17"/>
    <property type="match status" value="1"/>
</dbReference>
<name>A0A4P9Y8I0_9FUNG</name>
<dbReference type="InterPro" id="IPR004582">
    <property type="entry name" value="Checkpoint_prot_Rad17_Rad24"/>
</dbReference>
<sequence>MGNSKNPAARGRAHVDSDLIPIPTPETPRKKRRRGVRKVISDDEDNAEEGDLTTLRQIPTSSPPAFPSPGPIQPTTPTKNWRFFLSTPGQSVSNPGSTHTVVPSVNEPPWTEKHTPKIMDDLAVHKAKVAEVFEAVMNLRDSTPDSPQILVLSGPAGTGKTRILMMDVVEWSNPSFTTPFSRVHRQEYGPGWARSFQDFLLRGSRLPSLHLVPTSSLAPRKAISGGKLLLVEDLPSLTTATSRRAFHTSISSYLYSAASSFPGSHNPCYPLVLVVTDSTQSSGPLSASSLAEEESKNMSSMHLHQIIPLDILSHPSCKHVRFNPVAPGLMSRALKYISEAENLSLPSCAITSIVSSSSGDLRAAINTLQFDSVGYSEEKKGKKGHGFRSTAVAFSSSLSSSSVHFHHALGRVFYKKSGTTQETLARSTKSILENLSEVVDASDDLSLADNAIPDWKHHATMSPYMAWSAVGGMWLMSGRDRLSDQRTVLWIAPGGLRPNVGKGWPGMTYLWRTESGFDRFMHQGPERWSQEGPEPGLPSSTIGTSTTKTPLPFILMWH</sequence>
<dbReference type="AlphaFoldDB" id="A0A4P9Y8I0"/>
<dbReference type="EMBL" id="KZ987808">
    <property type="protein sequence ID" value="RKP14651.1"/>
    <property type="molecule type" value="Genomic_DNA"/>
</dbReference>
<feature type="region of interest" description="Disordered" evidence="8">
    <location>
        <begin position="1"/>
        <end position="73"/>
    </location>
</feature>
<keyword evidence="3" id="KW-0547">Nucleotide-binding</keyword>
<evidence type="ECO:0000256" key="7">
    <source>
        <dbReference type="ARBA" id="ARBA00023306"/>
    </source>
</evidence>
<feature type="compositionally biased region" description="Polar residues" evidence="8">
    <location>
        <begin position="89"/>
        <end position="103"/>
    </location>
</feature>
<gene>
    <name evidence="9" type="ORF">BJ684DRAFT_15039</name>
</gene>
<dbReference type="CDD" id="cd18140">
    <property type="entry name" value="HLD_clamp_RFC"/>
    <property type="match status" value="1"/>
</dbReference>
<protein>
    <submittedName>
        <fullName evidence="9">Rad17 cell cycle checkpoint protein-domain-containing protein</fullName>
    </submittedName>
</protein>
<proteinExistence type="inferred from homology"/>
<evidence type="ECO:0000256" key="3">
    <source>
        <dbReference type="ARBA" id="ARBA00022741"/>
    </source>
</evidence>
<keyword evidence="7" id="KW-0131">Cell cycle</keyword>
<dbReference type="Gene3D" id="3.40.50.300">
    <property type="entry name" value="P-loop containing nucleotide triphosphate hydrolases"/>
    <property type="match status" value="1"/>
</dbReference>
<accession>A0A4P9Y8I0</accession>
<evidence type="ECO:0000256" key="1">
    <source>
        <dbReference type="ARBA" id="ARBA00004123"/>
    </source>
</evidence>
<dbReference type="GO" id="GO:0005634">
    <property type="term" value="C:nucleus"/>
    <property type="evidence" value="ECO:0007669"/>
    <property type="project" value="UniProtKB-SubCell"/>
</dbReference>
<dbReference type="InterPro" id="IPR047854">
    <property type="entry name" value="RFC_lid"/>
</dbReference>